<comment type="caution">
    <text evidence="3">The sequence shown here is derived from an EMBL/GenBank/DDBJ whole genome shotgun (WGS) entry which is preliminary data.</text>
</comment>
<dbReference type="NCBIfam" id="NF033223">
    <property type="entry name" value="YHYH_alt"/>
    <property type="match status" value="1"/>
</dbReference>
<organism evidence="3 4">
    <name type="scientific">Alteraurantiacibacter buctensis</name>
    <dbReference type="NCBI Taxonomy" id="1503981"/>
    <lineage>
        <taxon>Bacteria</taxon>
        <taxon>Pseudomonadati</taxon>
        <taxon>Pseudomonadota</taxon>
        <taxon>Alphaproteobacteria</taxon>
        <taxon>Sphingomonadales</taxon>
        <taxon>Erythrobacteraceae</taxon>
        <taxon>Alteraurantiacibacter</taxon>
    </lineage>
</organism>
<protein>
    <submittedName>
        <fullName evidence="3">YHYH domain-containing protein</fullName>
    </submittedName>
</protein>
<dbReference type="AlphaFoldDB" id="A0A844YW40"/>
<keyword evidence="1" id="KW-0812">Transmembrane</keyword>
<reference evidence="3 4" key="1">
    <citation type="submission" date="2019-12" db="EMBL/GenBank/DDBJ databases">
        <title>Genomic-based taxomic classification of the family Erythrobacteraceae.</title>
        <authorList>
            <person name="Xu L."/>
        </authorList>
    </citation>
    <scope>NUCLEOTIDE SEQUENCE [LARGE SCALE GENOMIC DNA]</scope>
    <source>
        <strain evidence="3 4">M0322</strain>
    </source>
</reference>
<keyword evidence="4" id="KW-1185">Reference proteome</keyword>
<proteinExistence type="predicted"/>
<feature type="transmembrane region" description="Helical" evidence="1">
    <location>
        <begin position="22"/>
        <end position="42"/>
    </location>
</feature>
<keyword evidence="1" id="KW-0472">Membrane</keyword>
<feature type="domain" description="Excalibur calcium-binding" evidence="2">
    <location>
        <begin position="88"/>
        <end position="124"/>
    </location>
</feature>
<dbReference type="InterPro" id="IPR047773">
    <property type="entry name" value="YHYH_dom_bact"/>
</dbReference>
<dbReference type="OrthoDB" id="5366081at2"/>
<sequence length="124" mass="12818">MTEGTPDPSKDDKPDRLLLAEGYTWIGLLILGAIATVAFWVVPAFAHPGGLAADGCHMDRSAGVRHCHRGPSAGATPVPERGGGRDVYYPNCAAARAAGAAPVRVGQPGYGRHLDRDGDGVGCE</sequence>
<gene>
    <name evidence="3" type="ORF">GRI99_08920</name>
</gene>
<name>A0A844YW40_9SPHN</name>
<dbReference type="InterPro" id="IPR008613">
    <property type="entry name" value="Excalibur_Ca-bd_domain"/>
</dbReference>
<evidence type="ECO:0000259" key="2">
    <source>
        <dbReference type="SMART" id="SM00894"/>
    </source>
</evidence>
<dbReference type="SMART" id="SM00894">
    <property type="entry name" value="Excalibur"/>
    <property type="match status" value="1"/>
</dbReference>
<evidence type="ECO:0000313" key="4">
    <source>
        <dbReference type="Proteomes" id="UP000466966"/>
    </source>
</evidence>
<dbReference type="Pfam" id="PF05901">
    <property type="entry name" value="Excalibur"/>
    <property type="match status" value="1"/>
</dbReference>
<keyword evidence="1" id="KW-1133">Transmembrane helix</keyword>
<evidence type="ECO:0000256" key="1">
    <source>
        <dbReference type="SAM" id="Phobius"/>
    </source>
</evidence>
<dbReference type="RefSeq" id="WP_160771721.1">
    <property type="nucleotide sequence ID" value="NZ_WTYV01000003.1"/>
</dbReference>
<dbReference type="EMBL" id="WTYV01000003">
    <property type="protein sequence ID" value="MXO71759.1"/>
    <property type="molecule type" value="Genomic_DNA"/>
</dbReference>
<accession>A0A844YW40</accession>
<dbReference type="Proteomes" id="UP000466966">
    <property type="component" value="Unassembled WGS sequence"/>
</dbReference>
<evidence type="ECO:0000313" key="3">
    <source>
        <dbReference type="EMBL" id="MXO71759.1"/>
    </source>
</evidence>